<keyword evidence="3" id="KW-1185">Reference proteome</keyword>
<feature type="domain" description="FAD-binding" evidence="1">
    <location>
        <begin position="1"/>
        <end position="313"/>
    </location>
</feature>
<dbReference type="InterPro" id="IPR002938">
    <property type="entry name" value="FAD-bd"/>
</dbReference>
<evidence type="ECO:0000313" key="2">
    <source>
        <dbReference type="EMBL" id="MBE1592202.1"/>
    </source>
</evidence>
<dbReference type="PANTHER" id="PTHR46865:SF8">
    <property type="entry name" value="POSSIBLE OXIDOREDUCTASE"/>
    <property type="match status" value="1"/>
</dbReference>
<dbReference type="InterPro" id="IPR051704">
    <property type="entry name" value="FAD_aromatic-hydroxylase"/>
</dbReference>
<protein>
    <submittedName>
        <fullName evidence="2">2-polyprenyl-6-methoxyphenol hydroxylase-like FAD-dependent oxidoreductase</fullName>
    </submittedName>
</protein>
<sequence length="396" mass="43467">MIVGLGISGIATAIALHKAGWTPVIIEKAPARRGGGYFIGMFGSGRAAAGRLGILKNLHNRKPIPSVSYEVDRAGRRRPGIGFADIPEGPWMVLRGDVERAAFDALPEDVEVHYATVPDAIEQDADGVTVTLRNTADESTRLERFDLVVGADGLRSTVRTLAFGPPGKYLHRLNCMIAAFALAEDLPGLARGEGAILAEPGRSFWVFPFADRPSTVLFSYYTDDVDAEFTKPVAERIREVYGPEPLGEMMEAAVQVLESGDEYLFDSVEQARLDRWHRGRVVLVGDAAWCVTLYAGMGATSGIAGADLLGAMLQRYPGDLERALTAWEQKLRPYVDAYQKSGVSNRLFFTPATRAEQIRRTLMMRLRRVINSSARLSRLVARSKQMRLRNEDLAAA</sequence>
<dbReference type="EMBL" id="JADBEK010000001">
    <property type="protein sequence ID" value="MBE1592202.1"/>
    <property type="molecule type" value="Genomic_DNA"/>
</dbReference>
<evidence type="ECO:0000313" key="3">
    <source>
        <dbReference type="Proteomes" id="UP000633509"/>
    </source>
</evidence>
<name>A0ABR9MH14_9ACTN</name>
<accession>A0ABR9MH14</accession>
<dbReference type="InterPro" id="IPR036188">
    <property type="entry name" value="FAD/NAD-bd_sf"/>
</dbReference>
<organism evidence="2 3">
    <name type="scientific">Nonomuraea angiospora</name>
    <dbReference type="NCBI Taxonomy" id="46172"/>
    <lineage>
        <taxon>Bacteria</taxon>
        <taxon>Bacillati</taxon>
        <taxon>Actinomycetota</taxon>
        <taxon>Actinomycetes</taxon>
        <taxon>Streptosporangiales</taxon>
        <taxon>Streptosporangiaceae</taxon>
        <taxon>Nonomuraea</taxon>
    </lineage>
</organism>
<evidence type="ECO:0000259" key="1">
    <source>
        <dbReference type="Pfam" id="PF01494"/>
    </source>
</evidence>
<dbReference type="Gene3D" id="3.50.50.60">
    <property type="entry name" value="FAD/NAD(P)-binding domain"/>
    <property type="match status" value="1"/>
</dbReference>
<dbReference type="RefSeq" id="WP_225964140.1">
    <property type="nucleotide sequence ID" value="NZ_JADBEK010000001.1"/>
</dbReference>
<comment type="caution">
    <text evidence="2">The sequence shown here is derived from an EMBL/GenBank/DDBJ whole genome shotgun (WGS) entry which is preliminary data.</text>
</comment>
<proteinExistence type="predicted"/>
<dbReference type="Pfam" id="PF01494">
    <property type="entry name" value="FAD_binding_3"/>
    <property type="match status" value="1"/>
</dbReference>
<dbReference type="SUPFAM" id="SSF51905">
    <property type="entry name" value="FAD/NAD(P)-binding domain"/>
    <property type="match status" value="1"/>
</dbReference>
<gene>
    <name evidence="2" type="ORF">H4W80_010460</name>
</gene>
<dbReference type="PANTHER" id="PTHR46865">
    <property type="entry name" value="OXIDOREDUCTASE-RELATED"/>
    <property type="match status" value="1"/>
</dbReference>
<dbReference type="Proteomes" id="UP000633509">
    <property type="component" value="Unassembled WGS sequence"/>
</dbReference>
<dbReference type="Gene3D" id="3.30.9.10">
    <property type="entry name" value="D-Amino Acid Oxidase, subunit A, domain 2"/>
    <property type="match status" value="1"/>
</dbReference>
<reference evidence="2 3" key="1">
    <citation type="submission" date="2020-10" db="EMBL/GenBank/DDBJ databases">
        <title>Sequencing the genomes of 1000 actinobacteria strains.</title>
        <authorList>
            <person name="Klenk H.-P."/>
        </authorList>
    </citation>
    <scope>NUCLEOTIDE SEQUENCE [LARGE SCALE GENOMIC DNA]</scope>
    <source>
        <strain evidence="2 3">DSM 43173</strain>
    </source>
</reference>